<feature type="non-terminal residue" evidence="2">
    <location>
        <position position="61"/>
    </location>
</feature>
<accession>A0A382UPK2</accession>
<feature type="region of interest" description="Disordered" evidence="1">
    <location>
        <begin position="34"/>
        <end position="61"/>
    </location>
</feature>
<protein>
    <submittedName>
        <fullName evidence="2">Uncharacterized protein</fullName>
    </submittedName>
</protein>
<dbReference type="EMBL" id="UINC01145540">
    <property type="protein sequence ID" value="SVD35735.1"/>
    <property type="molecule type" value="Genomic_DNA"/>
</dbReference>
<proteinExistence type="predicted"/>
<reference evidence="2" key="1">
    <citation type="submission" date="2018-05" db="EMBL/GenBank/DDBJ databases">
        <authorList>
            <person name="Lanie J.A."/>
            <person name="Ng W.-L."/>
            <person name="Kazmierczak K.M."/>
            <person name="Andrzejewski T.M."/>
            <person name="Davidsen T.M."/>
            <person name="Wayne K.J."/>
            <person name="Tettelin H."/>
            <person name="Glass J.I."/>
            <person name="Rusch D."/>
            <person name="Podicherti R."/>
            <person name="Tsui H.-C.T."/>
            <person name="Winkler M.E."/>
        </authorList>
    </citation>
    <scope>NUCLEOTIDE SEQUENCE</scope>
</reference>
<gene>
    <name evidence="2" type="ORF">METZ01_LOCUS388589</name>
</gene>
<name>A0A382UPK2_9ZZZZ</name>
<evidence type="ECO:0000313" key="2">
    <source>
        <dbReference type="EMBL" id="SVD35735.1"/>
    </source>
</evidence>
<dbReference type="AlphaFoldDB" id="A0A382UPK2"/>
<organism evidence="2">
    <name type="scientific">marine metagenome</name>
    <dbReference type="NCBI Taxonomy" id="408172"/>
    <lineage>
        <taxon>unclassified sequences</taxon>
        <taxon>metagenomes</taxon>
        <taxon>ecological metagenomes</taxon>
    </lineage>
</organism>
<sequence length="61" mass="6906">MNSYQEKFLPFGLFFPVTRGIALQLRQNSSRYQSYKNSQGLGRGQAGYKAPLSPIPTGYFQ</sequence>
<evidence type="ECO:0000256" key="1">
    <source>
        <dbReference type="SAM" id="MobiDB-lite"/>
    </source>
</evidence>